<accession>A0A0K1P5D5</accession>
<feature type="transmembrane region" description="Helical" evidence="9">
    <location>
        <begin position="21"/>
        <end position="39"/>
    </location>
</feature>
<name>A0A0K1P5D5_9MOLU</name>
<evidence type="ECO:0000256" key="2">
    <source>
        <dbReference type="ARBA" id="ARBA00022475"/>
    </source>
</evidence>
<reference evidence="11 12" key="1">
    <citation type="journal article" date="2015" name="Genome Announc.">
        <title>Complete Genome Sequence of Spiroplasma turonicum Strain Tab4cT, a Parasite of a Horse Fly, Haematopota sp. (Diptera: Tabanidae).</title>
        <authorList>
            <person name="Davis R.E."/>
            <person name="Shao J."/>
            <person name="Zhao Y."/>
            <person name="Gasparich G.E."/>
            <person name="Gaynor B.J."/>
            <person name="Donofrio N."/>
        </authorList>
    </citation>
    <scope>NUCLEOTIDE SEQUENCE [LARGE SCALE GENOMIC DNA]</scope>
    <source>
        <strain evidence="11 12">Tab4c</strain>
    </source>
</reference>
<keyword evidence="12" id="KW-1185">Reference proteome</keyword>
<evidence type="ECO:0000256" key="6">
    <source>
        <dbReference type="ARBA" id="ARBA00022801"/>
    </source>
</evidence>
<dbReference type="OrthoDB" id="398591at2"/>
<evidence type="ECO:0000256" key="3">
    <source>
        <dbReference type="ARBA" id="ARBA00022670"/>
    </source>
</evidence>
<comment type="function">
    <text evidence="9">This protein specifically catalyzes the removal of signal peptides from prolipoproteins.</text>
</comment>
<dbReference type="UniPathway" id="UPA00665"/>
<evidence type="ECO:0000256" key="10">
    <source>
        <dbReference type="RuleBase" id="RU004181"/>
    </source>
</evidence>
<dbReference type="PATRIC" id="fig|216946.3.peg.248"/>
<dbReference type="GO" id="GO:0004190">
    <property type="term" value="F:aspartic-type endopeptidase activity"/>
    <property type="evidence" value="ECO:0007669"/>
    <property type="project" value="UniProtKB-UniRule"/>
</dbReference>
<feature type="active site" evidence="9">
    <location>
        <position position="161"/>
    </location>
</feature>
<feature type="transmembrane region" description="Helical" evidence="9">
    <location>
        <begin position="106"/>
        <end position="127"/>
    </location>
</feature>
<dbReference type="GO" id="GO:0005886">
    <property type="term" value="C:plasma membrane"/>
    <property type="evidence" value="ECO:0007669"/>
    <property type="project" value="UniProtKB-SubCell"/>
</dbReference>
<sequence length="256" mass="29893">MKSKISFLLKYLKNYKYNWKFKVVICLPIISFLLFVDWFSKALVEGTMSQGERKPFIKGLVNLEYKINPGAAYGMNSNSPTLAISIAAVVSILILIIFLFVREKYWLIGLTFMVAGSYGNLLARAWAPEESLTGVRGGVIDFLHWDFNFLGSNNYIFNFADVFVNISVVLIILAFVMYIIEEILRVYYKRNEELYKKYIDYKVTINDLYIIYWSNFYSKKNDNYISFLNYIKRKSELKTNWKLDKKEILNGTKSSA</sequence>
<evidence type="ECO:0000256" key="5">
    <source>
        <dbReference type="ARBA" id="ARBA00022750"/>
    </source>
</evidence>
<evidence type="ECO:0000256" key="7">
    <source>
        <dbReference type="ARBA" id="ARBA00022989"/>
    </source>
</evidence>
<keyword evidence="2 9" id="KW-1003">Cell membrane</keyword>
<dbReference type="PRINTS" id="PR00781">
    <property type="entry name" value="LIPOSIGPTASE"/>
</dbReference>
<evidence type="ECO:0000313" key="12">
    <source>
        <dbReference type="Proteomes" id="UP000067243"/>
    </source>
</evidence>
<dbReference type="Proteomes" id="UP000067243">
    <property type="component" value="Chromosome"/>
</dbReference>
<dbReference type="PANTHER" id="PTHR33695">
    <property type="entry name" value="LIPOPROTEIN SIGNAL PEPTIDASE"/>
    <property type="match status" value="1"/>
</dbReference>
<comment type="pathway">
    <text evidence="9">Protein modification; lipoprotein biosynthesis (signal peptide cleavage).</text>
</comment>
<dbReference type="GO" id="GO:0006508">
    <property type="term" value="P:proteolysis"/>
    <property type="evidence" value="ECO:0007669"/>
    <property type="project" value="UniProtKB-KW"/>
</dbReference>
<comment type="similarity">
    <text evidence="1 9 10">Belongs to the peptidase A8 family.</text>
</comment>
<gene>
    <name evidence="11" type="primary">lsp</name>
    <name evidence="9" type="synonym">lspA</name>
    <name evidence="11" type="ORF">STURON_00249</name>
</gene>
<organism evidence="11 12">
    <name type="scientific">Spiroplasma turonicum</name>
    <dbReference type="NCBI Taxonomy" id="216946"/>
    <lineage>
        <taxon>Bacteria</taxon>
        <taxon>Bacillati</taxon>
        <taxon>Mycoplasmatota</taxon>
        <taxon>Mollicutes</taxon>
        <taxon>Entomoplasmatales</taxon>
        <taxon>Spiroplasmataceae</taxon>
        <taxon>Spiroplasma</taxon>
    </lineage>
</organism>
<evidence type="ECO:0000256" key="1">
    <source>
        <dbReference type="ARBA" id="ARBA00006139"/>
    </source>
</evidence>
<proteinExistence type="inferred from homology"/>
<comment type="subcellular location">
    <subcellularLocation>
        <location evidence="9">Cell membrane</location>
        <topology evidence="9">Multi-pass membrane protein</topology>
    </subcellularLocation>
</comment>
<dbReference type="KEGG" id="stur:STURON_00249"/>
<feature type="active site" evidence="9">
    <location>
        <position position="141"/>
    </location>
</feature>
<feature type="transmembrane region" description="Helical" evidence="9">
    <location>
        <begin position="82"/>
        <end position="101"/>
    </location>
</feature>
<dbReference type="EMBL" id="CP012328">
    <property type="protein sequence ID" value="AKU79495.1"/>
    <property type="molecule type" value="Genomic_DNA"/>
</dbReference>
<comment type="catalytic activity">
    <reaction evidence="9">
        <text>Release of signal peptides from bacterial membrane prolipoproteins. Hydrolyzes -Xaa-Yaa-Zaa-|-(S,diacylglyceryl)Cys-, in which Xaa is hydrophobic (preferably Leu), and Yaa (Ala or Ser) and Zaa (Gly or Ala) have small, neutral side chains.</text>
        <dbReference type="EC" id="3.4.23.36"/>
    </reaction>
</comment>
<evidence type="ECO:0000256" key="8">
    <source>
        <dbReference type="ARBA" id="ARBA00023136"/>
    </source>
</evidence>
<protein>
    <recommendedName>
        <fullName evidence="9">Lipoprotein signal peptidase</fullName>
        <ecNumber evidence="9">3.4.23.36</ecNumber>
    </recommendedName>
    <alternativeName>
        <fullName evidence="9">Prolipoprotein signal peptidase</fullName>
    </alternativeName>
    <alternativeName>
        <fullName evidence="9">Signal peptidase II</fullName>
        <shortName evidence="9">SPase II</shortName>
    </alternativeName>
</protein>
<keyword evidence="11" id="KW-0449">Lipoprotein</keyword>
<evidence type="ECO:0000256" key="4">
    <source>
        <dbReference type="ARBA" id="ARBA00022692"/>
    </source>
</evidence>
<dbReference type="PANTHER" id="PTHR33695:SF1">
    <property type="entry name" value="LIPOPROTEIN SIGNAL PEPTIDASE"/>
    <property type="match status" value="1"/>
</dbReference>
<dbReference type="Pfam" id="PF01252">
    <property type="entry name" value="Peptidase_A8"/>
    <property type="match status" value="1"/>
</dbReference>
<feature type="transmembrane region" description="Helical" evidence="9">
    <location>
        <begin position="155"/>
        <end position="180"/>
    </location>
</feature>
<keyword evidence="4 9" id="KW-0812">Transmembrane</keyword>
<keyword evidence="5 9" id="KW-0064">Aspartyl protease</keyword>
<evidence type="ECO:0000313" key="11">
    <source>
        <dbReference type="EMBL" id="AKU79495.1"/>
    </source>
</evidence>
<dbReference type="HAMAP" id="MF_00161">
    <property type="entry name" value="LspA"/>
    <property type="match status" value="1"/>
</dbReference>
<dbReference type="EC" id="3.4.23.36" evidence="9"/>
<keyword evidence="8 9" id="KW-0472">Membrane</keyword>
<evidence type="ECO:0000256" key="9">
    <source>
        <dbReference type="HAMAP-Rule" id="MF_00161"/>
    </source>
</evidence>
<keyword evidence="6 9" id="KW-0378">Hydrolase</keyword>
<dbReference type="InterPro" id="IPR001872">
    <property type="entry name" value="Peptidase_A8"/>
</dbReference>
<keyword evidence="3 9" id="KW-0645">Protease</keyword>
<dbReference type="RefSeq" id="WP_075048096.1">
    <property type="nucleotide sequence ID" value="NZ_CP012328.1"/>
</dbReference>
<dbReference type="AlphaFoldDB" id="A0A0K1P5D5"/>
<keyword evidence="7 9" id="KW-1133">Transmembrane helix</keyword>
<dbReference type="STRING" id="216946.STURO_v1c02480"/>